<sequence>MSSEHPDNAFIGIGWAFPPAFSPSTCQVAMVTDELDIEQSLRILFSTQPGERVMQPEYGCALQRYVFSAVDEHVLANIIAAIEHAVLFYEPRIRLLQVTPDLQQLYDGILLLRLSYQIRASNSRHNMVYPFYLLEGSEVSL</sequence>
<dbReference type="STRING" id="336831.WG68_17270"/>
<organism evidence="2 3">
    <name type="scientific">Arsukibacterium ikkense</name>
    <dbReference type="NCBI Taxonomy" id="336831"/>
    <lineage>
        <taxon>Bacteria</taxon>
        <taxon>Pseudomonadati</taxon>
        <taxon>Pseudomonadota</taxon>
        <taxon>Gammaproteobacteria</taxon>
        <taxon>Chromatiales</taxon>
        <taxon>Chromatiaceae</taxon>
        <taxon>Arsukibacterium</taxon>
    </lineage>
</organism>
<dbReference type="EMBL" id="LAHO01000020">
    <property type="protein sequence ID" value="KKO44071.1"/>
    <property type="molecule type" value="Genomic_DNA"/>
</dbReference>
<dbReference type="OrthoDB" id="9802846at2"/>
<dbReference type="RefSeq" id="WP_046558975.1">
    <property type="nucleotide sequence ID" value="NZ_LAHO01000020.1"/>
</dbReference>
<comment type="caution">
    <text evidence="2">The sequence shown here is derived from an EMBL/GenBank/DDBJ whole genome shotgun (WGS) entry which is preliminary data.</text>
</comment>
<dbReference type="AlphaFoldDB" id="A0A0M2V0G2"/>
<evidence type="ECO:0000313" key="3">
    <source>
        <dbReference type="Proteomes" id="UP000034228"/>
    </source>
</evidence>
<keyword evidence="3" id="KW-1185">Reference proteome</keyword>
<name>A0A0M2V0G2_9GAMM</name>
<protein>
    <recommendedName>
        <fullName evidence="1">IraD/Gp25-like domain-containing protein</fullName>
    </recommendedName>
</protein>
<dbReference type="InterPro" id="IPR007048">
    <property type="entry name" value="IraD/Gp25-like"/>
</dbReference>
<dbReference type="Proteomes" id="UP000034228">
    <property type="component" value="Unassembled WGS sequence"/>
</dbReference>
<gene>
    <name evidence="2" type="ORF">WG68_17270</name>
</gene>
<accession>A0A0M2V0G2</accession>
<reference evidence="2 3" key="1">
    <citation type="submission" date="2015-03" db="EMBL/GenBank/DDBJ databases">
        <title>Draft genome sequences of two protease-producing strains of Arsukibacterium isolated from two cold and alkaline environments.</title>
        <authorList>
            <person name="Lylloff J.E."/>
            <person name="Skov L.B."/>
            <person name="Jepsen M."/>
            <person name="Hallin P.F."/>
            <person name="Sorensen S.J."/>
            <person name="Stougaard P."/>
            <person name="Glaring M.A."/>
        </authorList>
    </citation>
    <scope>NUCLEOTIDE SEQUENCE [LARGE SCALE GENOMIC DNA]</scope>
    <source>
        <strain evidence="2 3">GCM72</strain>
    </source>
</reference>
<evidence type="ECO:0000313" key="2">
    <source>
        <dbReference type="EMBL" id="KKO44071.1"/>
    </source>
</evidence>
<dbReference type="Pfam" id="PF04965">
    <property type="entry name" value="GPW_gp25"/>
    <property type="match status" value="1"/>
</dbReference>
<feature type="domain" description="IraD/Gp25-like" evidence="1">
    <location>
        <begin position="34"/>
        <end position="122"/>
    </location>
</feature>
<evidence type="ECO:0000259" key="1">
    <source>
        <dbReference type="Pfam" id="PF04965"/>
    </source>
</evidence>
<proteinExistence type="predicted"/>
<dbReference type="PATRIC" id="fig|336831.14.peg.308"/>
<dbReference type="Gene3D" id="3.10.450.40">
    <property type="match status" value="1"/>
</dbReference>
<dbReference type="SUPFAM" id="SSF160719">
    <property type="entry name" value="gpW/gp25-like"/>
    <property type="match status" value="1"/>
</dbReference>